<feature type="transmembrane region" description="Helical" evidence="1">
    <location>
        <begin position="62"/>
        <end position="80"/>
    </location>
</feature>
<protein>
    <recommendedName>
        <fullName evidence="4">DUF1648 domain-containing protein</fullName>
    </recommendedName>
</protein>
<organism evidence="2 3">
    <name type="scientific">Aureitalea marina</name>
    <dbReference type="NCBI Taxonomy" id="930804"/>
    <lineage>
        <taxon>Bacteria</taxon>
        <taxon>Pseudomonadati</taxon>
        <taxon>Bacteroidota</taxon>
        <taxon>Flavobacteriia</taxon>
        <taxon>Flavobacteriales</taxon>
        <taxon>Flavobacteriaceae</taxon>
        <taxon>Aureitalea</taxon>
    </lineage>
</organism>
<feature type="transmembrane region" description="Helical" evidence="1">
    <location>
        <begin position="141"/>
        <end position="159"/>
    </location>
</feature>
<reference evidence="2 3" key="1">
    <citation type="submission" date="2016-11" db="EMBL/GenBank/DDBJ databases">
        <title>Trade-off between light-utilization and light-protection in marine flavobacteria.</title>
        <authorList>
            <person name="Kumagai Y."/>
        </authorList>
    </citation>
    <scope>NUCLEOTIDE SEQUENCE [LARGE SCALE GENOMIC DNA]</scope>
    <source>
        <strain evidence="2 3">NBRC 107741</strain>
    </source>
</reference>
<feature type="transmembrane region" description="Helical" evidence="1">
    <location>
        <begin position="12"/>
        <end position="36"/>
    </location>
</feature>
<dbReference type="EMBL" id="MQUB01000001">
    <property type="protein sequence ID" value="PQB05790.1"/>
    <property type="molecule type" value="Genomic_DNA"/>
</dbReference>
<evidence type="ECO:0000256" key="1">
    <source>
        <dbReference type="SAM" id="Phobius"/>
    </source>
</evidence>
<comment type="caution">
    <text evidence="2">The sequence shown here is derived from an EMBL/GenBank/DDBJ whole genome shotgun (WGS) entry which is preliminary data.</text>
</comment>
<keyword evidence="1" id="KW-1133">Transmembrane helix</keyword>
<accession>A0A2S7KT35</accession>
<feature type="transmembrane region" description="Helical" evidence="1">
    <location>
        <begin position="111"/>
        <end position="129"/>
    </location>
</feature>
<evidence type="ECO:0000313" key="3">
    <source>
        <dbReference type="Proteomes" id="UP000239800"/>
    </source>
</evidence>
<sequence length="172" mass="19639">MNRPKIKIEKTVADNLIEIVTFLLILSSGILIGIYYNQLPEKLPIHFNWPSKDENGFGTKDLLWASPIICGIIGIGIYKLNQYPWIFNYPSEIDENNAEYNYRQATQMLRILNLLIGFLCLSVTLMSVLDGLGIENELDKFLGPLFPILLIGLPILYVIKILMNKKTMHNNV</sequence>
<keyword evidence="3" id="KW-1185">Reference proteome</keyword>
<evidence type="ECO:0008006" key="4">
    <source>
        <dbReference type="Google" id="ProtNLM"/>
    </source>
</evidence>
<keyword evidence="1" id="KW-0472">Membrane</keyword>
<name>A0A2S7KT35_9FLAO</name>
<dbReference type="Proteomes" id="UP000239800">
    <property type="component" value="Unassembled WGS sequence"/>
</dbReference>
<dbReference type="AlphaFoldDB" id="A0A2S7KT35"/>
<gene>
    <name evidence="2" type="ORF">BST85_13465</name>
</gene>
<dbReference type="RefSeq" id="WP_104813740.1">
    <property type="nucleotide sequence ID" value="NZ_MQUB01000001.1"/>
</dbReference>
<proteinExistence type="predicted"/>
<keyword evidence="1" id="KW-0812">Transmembrane</keyword>
<dbReference type="OrthoDB" id="9808690at2"/>
<evidence type="ECO:0000313" key="2">
    <source>
        <dbReference type="EMBL" id="PQB05790.1"/>
    </source>
</evidence>